<evidence type="ECO:0000313" key="3">
    <source>
        <dbReference type="Proteomes" id="UP000251942"/>
    </source>
</evidence>
<name>A0A2X1QQP4_9GAMM</name>
<dbReference type="Proteomes" id="UP000251942">
    <property type="component" value="Unassembled WGS sequence"/>
</dbReference>
<protein>
    <recommendedName>
        <fullName evidence="1">Bacterial mobilisation domain-containing protein</fullName>
    </recommendedName>
</protein>
<sequence length="180" mass="20867">MMIPQSKRLVKVGGIGDVYYISQKMHNPCWLKINHPSQAFRPAFNKETETKMIKTRPLVIRVTEEELAHLEEAGIRLFGRPNKSRLMRKLLRDYIGMGPDLTDEEMTAFREAIRQLTGMARNLNQITARMNSDNKQNSPLSPEYIKRLSSLVREVNEQLKGYVSHTVNRYQEVVNHGKRS</sequence>
<proteinExistence type="predicted"/>
<dbReference type="AlphaFoldDB" id="A0A2X1QQP4"/>
<accession>A0A2X1QQP4</accession>
<dbReference type="InterPro" id="IPR008687">
    <property type="entry name" value="MobC"/>
</dbReference>
<dbReference type="EMBL" id="UASS01000003">
    <property type="protein sequence ID" value="SPX59811.1"/>
    <property type="molecule type" value="Genomic_DNA"/>
</dbReference>
<dbReference type="Pfam" id="PF05713">
    <property type="entry name" value="MobC"/>
    <property type="match status" value="1"/>
</dbReference>
<evidence type="ECO:0000259" key="1">
    <source>
        <dbReference type="Pfam" id="PF05713"/>
    </source>
</evidence>
<gene>
    <name evidence="2" type="ORF">NCTC12022_00522</name>
</gene>
<feature type="domain" description="Bacterial mobilisation" evidence="1">
    <location>
        <begin position="113"/>
        <end position="160"/>
    </location>
</feature>
<organism evidence="2 3">
    <name type="scientific">Legionella feeleii</name>
    <dbReference type="NCBI Taxonomy" id="453"/>
    <lineage>
        <taxon>Bacteria</taxon>
        <taxon>Pseudomonadati</taxon>
        <taxon>Pseudomonadota</taxon>
        <taxon>Gammaproteobacteria</taxon>
        <taxon>Legionellales</taxon>
        <taxon>Legionellaceae</taxon>
        <taxon>Legionella</taxon>
    </lineage>
</organism>
<reference evidence="2 3" key="1">
    <citation type="submission" date="2018-06" db="EMBL/GenBank/DDBJ databases">
        <authorList>
            <consortium name="Pathogen Informatics"/>
            <person name="Doyle S."/>
        </authorList>
    </citation>
    <scope>NUCLEOTIDE SEQUENCE [LARGE SCALE GENOMIC DNA]</scope>
    <source>
        <strain evidence="2 3">NCTC12022</strain>
    </source>
</reference>
<evidence type="ECO:0000313" key="2">
    <source>
        <dbReference type="EMBL" id="SPX59811.1"/>
    </source>
</evidence>